<dbReference type="InterPro" id="IPR050723">
    <property type="entry name" value="CFA/CMAS"/>
</dbReference>
<dbReference type="PANTHER" id="PTHR43667">
    <property type="entry name" value="CYCLOPROPANE-FATTY-ACYL-PHOSPHOLIPID SYNTHASE"/>
    <property type="match status" value="1"/>
</dbReference>
<keyword evidence="3 6" id="KW-0808">Transferase</keyword>
<evidence type="ECO:0000256" key="3">
    <source>
        <dbReference type="ARBA" id="ARBA00022679"/>
    </source>
</evidence>
<dbReference type="Gene3D" id="3.40.50.150">
    <property type="entry name" value="Vaccinia Virus protein VP39"/>
    <property type="match status" value="1"/>
</dbReference>
<organism evidence="6 7">
    <name type="scientific">Capillimicrobium parvum</name>
    <dbReference type="NCBI Taxonomy" id="2884022"/>
    <lineage>
        <taxon>Bacteria</taxon>
        <taxon>Bacillati</taxon>
        <taxon>Actinomycetota</taxon>
        <taxon>Thermoleophilia</taxon>
        <taxon>Solirubrobacterales</taxon>
        <taxon>Capillimicrobiaceae</taxon>
        <taxon>Capillimicrobium</taxon>
    </lineage>
</organism>
<dbReference type="Pfam" id="PF02353">
    <property type="entry name" value="CMAS"/>
    <property type="match status" value="1"/>
</dbReference>
<protein>
    <submittedName>
        <fullName evidence="6">Cyclopropane mycolic acid synthase MmaA2</fullName>
        <ecNumber evidence="6">2.1.1.79</ecNumber>
    </submittedName>
</protein>
<evidence type="ECO:0000313" key="6">
    <source>
        <dbReference type="EMBL" id="UGS36370.1"/>
    </source>
</evidence>
<evidence type="ECO:0000256" key="1">
    <source>
        <dbReference type="ARBA" id="ARBA00010815"/>
    </source>
</evidence>
<evidence type="ECO:0000256" key="2">
    <source>
        <dbReference type="ARBA" id="ARBA00022603"/>
    </source>
</evidence>
<comment type="similarity">
    <text evidence="1">Belongs to the CFA/CMAS family.</text>
</comment>
<dbReference type="Proteomes" id="UP001162834">
    <property type="component" value="Chromosome"/>
</dbReference>
<accession>A0A9E6XY67</accession>
<dbReference type="SUPFAM" id="SSF53335">
    <property type="entry name" value="S-adenosyl-L-methionine-dependent methyltransferases"/>
    <property type="match status" value="1"/>
</dbReference>
<dbReference type="KEGG" id="sbae:DSM104329_02774"/>
<dbReference type="GO" id="GO:0006629">
    <property type="term" value="P:lipid metabolic process"/>
    <property type="evidence" value="ECO:0007669"/>
    <property type="project" value="UniProtKB-KW"/>
</dbReference>
<keyword evidence="2 6" id="KW-0489">Methyltransferase</keyword>
<dbReference type="EC" id="2.1.1.79" evidence="6"/>
<keyword evidence="7" id="KW-1185">Reference proteome</keyword>
<evidence type="ECO:0000256" key="4">
    <source>
        <dbReference type="ARBA" id="ARBA00022691"/>
    </source>
</evidence>
<evidence type="ECO:0000313" key="7">
    <source>
        <dbReference type="Proteomes" id="UP001162834"/>
    </source>
</evidence>
<sequence>MADRRDLDFTYSLIDRIFRLSLGEMADFSGAKYDGDFSLTLEEAQRRKHEYIREQIGIAPGRRVLDLGCGWGPLLNYVRGQGATGVGVTLSSAQAKACCRNGLDVHLRNALQVTTSDFGPFDAVASLGAFEHFCSPDEAAAGRQDEIYRNLFANIAGLLPPGGRLYLQTMVFGRNMIPREQITIDAPRESDAWYLALMGAQFPGSFLPYGSEQVVAAAEPHLRLVERTSGRLDYIETIKQWRKRFAEPSPRKTLVKLQLLPHYLTSKDFRLAFTSGVSANSVCFERELMDHFRLVFEKPA</sequence>
<dbReference type="GO" id="GO:0008825">
    <property type="term" value="F:cyclopropane-fatty-acyl-phospholipid synthase activity"/>
    <property type="evidence" value="ECO:0007669"/>
    <property type="project" value="UniProtKB-EC"/>
</dbReference>
<proteinExistence type="inferred from homology"/>
<gene>
    <name evidence="6" type="primary">cmaC</name>
    <name evidence="6" type="ORF">DSM104329_02774</name>
</gene>
<dbReference type="CDD" id="cd02440">
    <property type="entry name" value="AdoMet_MTases"/>
    <property type="match status" value="1"/>
</dbReference>
<dbReference type="PANTHER" id="PTHR43667:SF1">
    <property type="entry name" value="CYCLOPROPANE-FATTY-ACYL-PHOSPHOLIPID SYNTHASE"/>
    <property type="match status" value="1"/>
</dbReference>
<dbReference type="EMBL" id="CP087164">
    <property type="protein sequence ID" value="UGS36370.1"/>
    <property type="molecule type" value="Genomic_DNA"/>
</dbReference>
<keyword evidence="4" id="KW-0949">S-adenosyl-L-methionine</keyword>
<dbReference type="RefSeq" id="WP_259316042.1">
    <property type="nucleotide sequence ID" value="NZ_CP087164.1"/>
</dbReference>
<dbReference type="GO" id="GO:0032259">
    <property type="term" value="P:methylation"/>
    <property type="evidence" value="ECO:0007669"/>
    <property type="project" value="UniProtKB-KW"/>
</dbReference>
<dbReference type="AlphaFoldDB" id="A0A9E6XY67"/>
<keyword evidence="5" id="KW-0443">Lipid metabolism</keyword>
<name>A0A9E6XY67_9ACTN</name>
<evidence type="ECO:0000256" key="5">
    <source>
        <dbReference type="ARBA" id="ARBA00023098"/>
    </source>
</evidence>
<reference evidence="6" key="1">
    <citation type="journal article" date="2022" name="Int. J. Syst. Evol. Microbiol.">
        <title>Pseudomonas aegrilactucae sp. nov. and Pseudomonas morbosilactucae sp. nov., pathogens causing bacterial rot of lettuce in Japan.</title>
        <authorList>
            <person name="Sawada H."/>
            <person name="Fujikawa T."/>
            <person name="Satou M."/>
        </authorList>
    </citation>
    <scope>NUCLEOTIDE SEQUENCE</scope>
    <source>
        <strain evidence="6">0166_1</strain>
    </source>
</reference>
<dbReference type="InterPro" id="IPR029063">
    <property type="entry name" value="SAM-dependent_MTases_sf"/>
</dbReference>